<evidence type="ECO:0000313" key="2">
    <source>
        <dbReference type="RefSeq" id="XP_022964754.1"/>
    </source>
</evidence>
<evidence type="ECO:0000313" key="1">
    <source>
        <dbReference type="Proteomes" id="UP000504609"/>
    </source>
</evidence>
<accession>A0A6J1HP59</accession>
<dbReference type="PANTHER" id="PTHR35304:SF1">
    <property type="entry name" value="OS05G0120300 PROTEIN"/>
    <property type="match status" value="1"/>
</dbReference>
<protein>
    <submittedName>
        <fullName evidence="2">Uncharacterized protein LOC111464745</fullName>
    </submittedName>
</protein>
<gene>
    <name evidence="2" type="primary">LOC111464745</name>
</gene>
<keyword evidence="1" id="KW-1185">Reference proteome</keyword>
<name>A0A6J1HP59_CUCMO</name>
<dbReference type="KEGG" id="cmos:111464745"/>
<dbReference type="AlphaFoldDB" id="A0A6J1HP59"/>
<reference evidence="2" key="1">
    <citation type="submission" date="2025-08" db="UniProtKB">
        <authorList>
            <consortium name="RefSeq"/>
        </authorList>
    </citation>
    <scope>IDENTIFICATION</scope>
    <source>
        <tissue evidence="2">Young leaves</tissue>
    </source>
</reference>
<dbReference type="RefSeq" id="XP_022964754.1">
    <property type="nucleotide sequence ID" value="XM_023108986.1"/>
</dbReference>
<sequence>MASVCISECINDACIIPAGRPTYFSLQRWPEEEDGSVEPRRPRVRAADGISRRQMYLRSYTFCREDTVVHESTAQTCLGKLKWRRRPAEIRGGGRRSRCFAIVRAAAAKASSGALLSMFRRLLSCVAKVDGRK</sequence>
<dbReference type="PANTHER" id="PTHR35304">
    <property type="entry name" value="OS05G0120300 PROTEIN-RELATED"/>
    <property type="match status" value="1"/>
</dbReference>
<dbReference type="Proteomes" id="UP000504609">
    <property type="component" value="Unplaced"/>
</dbReference>
<proteinExistence type="predicted"/>
<dbReference type="GeneID" id="111464745"/>
<organism evidence="1 2">
    <name type="scientific">Cucurbita moschata</name>
    <name type="common">Winter crookneck squash</name>
    <name type="synonym">Cucurbita pepo var. moschata</name>
    <dbReference type="NCBI Taxonomy" id="3662"/>
    <lineage>
        <taxon>Eukaryota</taxon>
        <taxon>Viridiplantae</taxon>
        <taxon>Streptophyta</taxon>
        <taxon>Embryophyta</taxon>
        <taxon>Tracheophyta</taxon>
        <taxon>Spermatophyta</taxon>
        <taxon>Magnoliopsida</taxon>
        <taxon>eudicotyledons</taxon>
        <taxon>Gunneridae</taxon>
        <taxon>Pentapetalae</taxon>
        <taxon>rosids</taxon>
        <taxon>fabids</taxon>
        <taxon>Cucurbitales</taxon>
        <taxon>Cucurbitaceae</taxon>
        <taxon>Cucurbiteae</taxon>
        <taxon>Cucurbita</taxon>
    </lineage>
</organism>